<dbReference type="EMBL" id="MG011690">
    <property type="protein sequence ID" value="AVK76312.1"/>
    <property type="molecule type" value="Genomic_DNA"/>
</dbReference>
<reference evidence="1" key="1">
    <citation type="journal article" date="2018" name="Nat. Commun.">
        <title>Diversity and evolution of the emerging Pandoraviridae family.</title>
        <authorList>
            <person name="Legendre M."/>
            <person name="Fabre E."/>
            <person name="Poirot O."/>
            <person name="Jeudy S."/>
            <person name="Lartigue A."/>
            <person name="Alempic J.M."/>
            <person name="Beucher L."/>
            <person name="Philippe N."/>
            <person name="Bertaux L."/>
            <person name="Christo-Foroux E."/>
            <person name="Labadie K."/>
            <person name="Coute Y."/>
            <person name="Abergel C."/>
            <person name="Claverie J.M."/>
        </authorList>
    </citation>
    <scope>NUCLEOTIDE SEQUENCE [LARGE SCALE GENOMIC DNA]</scope>
    <source>
        <strain evidence="1">Neocaledonia</strain>
    </source>
</reference>
<dbReference type="InterPro" id="IPR036770">
    <property type="entry name" value="Ankyrin_rpt-contain_sf"/>
</dbReference>
<name>A0A2U7UD34_9VIRU</name>
<dbReference type="InterPro" id="IPR002110">
    <property type="entry name" value="Ankyrin_rpt"/>
</dbReference>
<dbReference type="SMART" id="SM00248">
    <property type="entry name" value="ANK"/>
    <property type="match status" value="6"/>
</dbReference>
<dbReference type="Pfam" id="PF12796">
    <property type="entry name" value="Ank_2"/>
    <property type="match status" value="1"/>
</dbReference>
<dbReference type="SUPFAM" id="SSF48403">
    <property type="entry name" value="Ankyrin repeat"/>
    <property type="match status" value="2"/>
</dbReference>
<sequence>MRRAIRARARCTVSSPLFLSSPRALSLMEAPLQMKMAAMSPRVGTRDFCHEVVGLVLDHLDSDDVDRALGSGIFSIDADAERTRRRCQATKKRRLVAKGDLAALKRIRRKRNARFVLQDLTLAAKGGHLDAVIWLHKHARGGYPCRAIQEASAGGHLAVVKWLCEAGRIDIRPGAIDAAVDAAANGGHDDVVAYLAEKHDGTGTPAALFWAVRNGHTDVVQRLCAVRPENAGAYYHVTYGHAPASITMISGEDPEVVNAIKVTAVAKDHPGFGLFDLACLVGHMDIVRLLWQHGIARWTPALLCMAAVARGTDVVDFVYAHRPALEAGIMPDEFCYEEIIAIAICSGSVAKVAAWHWAMHAPFVLSRSDMVNVACRGHLDMFKFLCSRNAPVNLDSCLLGACKGGSIAVVTHLLDAGAAINEQAINEAASHGHSDIVRLLYARGGDIRVHASTLNQAVTHCDADVVAHMRHVGQAEVDAYAITESVLRGRADVAAALCDRAPPPPGSSCVNHVGTVACTVGHPLFSLDDTLYTAIMRGNRGAIDALLDARPAVVGPRPYLMPDHHCGNVHFDAVRRVVERCDVVWNTCDYTVGNAIMFGSARTARWFHARGILDCEQHDSVAALVPNAAINGHLSTVEFMWERGFRPTSMDAPLCGVCDDTPAEDHCAAQAFLRRKIAEAAGAADA</sequence>
<organism evidence="1">
    <name type="scientific">Pandoravirus neocaledonia</name>
    <dbReference type="NCBI Taxonomy" id="2107708"/>
    <lineage>
        <taxon>Viruses</taxon>
        <taxon>Pandoravirus</taxon>
    </lineage>
</organism>
<dbReference type="PANTHER" id="PTHR46586:SF3">
    <property type="entry name" value="ANKYRIN REPEAT-CONTAINING PROTEIN"/>
    <property type="match status" value="1"/>
</dbReference>
<dbReference type="PANTHER" id="PTHR46586">
    <property type="entry name" value="ANKYRIN REPEAT-CONTAINING PROTEIN"/>
    <property type="match status" value="1"/>
</dbReference>
<dbReference type="Gene3D" id="1.25.40.20">
    <property type="entry name" value="Ankyrin repeat-containing domain"/>
    <property type="match status" value="3"/>
</dbReference>
<dbReference type="GeneID" id="36843025"/>
<protein>
    <submittedName>
        <fullName evidence="1">Ankyrin repeat domain containing protein</fullName>
    </submittedName>
</protein>
<accession>A0A2U7UD34</accession>
<gene>
    <name evidence="1" type="ORF">pneo_cds_705</name>
</gene>
<dbReference type="Proteomes" id="UP000249287">
    <property type="component" value="Segment"/>
</dbReference>
<dbReference type="KEGG" id="vg:36843025"/>
<dbReference type="RefSeq" id="YP_009482315.1">
    <property type="nucleotide sequence ID" value="NC_037666.1"/>
</dbReference>
<evidence type="ECO:0000313" key="1">
    <source>
        <dbReference type="EMBL" id="AVK76312.1"/>
    </source>
</evidence>
<dbReference type="InterPro" id="IPR052050">
    <property type="entry name" value="SecEffector_AnkRepeat"/>
</dbReference>
<proteinExistence type="predicted"/>